<dbReference type="InterPro" id="IPR036282">
    <property type="entry name" value="Glutathione-S-Trfase_C_sf"/>
</dbReference>
<reference evidence="3 4" key="1">
    <citation type="submission" date="2016-06" db="EMBL/GenBank/DDBJ databases">
        <authorList>
            <person name="Rodrigo-Torres L."/>
            <person name="Arahal D.R."/>
        </authorList>
    </citation>
    <scope>NUCLEOTIDE SEQUENCE [LARGE SCALE GENOMIC DNA]</scope>
    <source>
        <strain evidence="3 4">CECT 5116</strain>
    </source>
</reference>
<dbReference type="Pfam" id="PF13410">
    <property type="entry name" value="GST_C_2"/>
    <property type="match status" value="1"/>
</dbReference>
<dbReference type="InterPro" id="IPR036249">
    <property type="entry name" value="Thioredoxin-like_sf"/>
</dbReference>
<dbReference type="PROSITE" id="PS50405">
    <property type="entry name" value="GST_CTER"/>
    <property type="match status" value="1"/>
</dbReference>
<name>A0A1C3JTP8_9GAMM</name>
<dbReference type="Proteomes" id="UP000092840">
    <property type="component" value="Unassembled WGS sequence"/>
</dbReference>
<dbReference type="Proteomes" id="UP000092871">
    <property type="component" value="Unassembled WGS sequence"/>
</dbReference>
<dbReference type="RefSeq" id="WP_067037234.1">
    <property type="nucleotide sequence ID" value="NZ_FLRA01000020.1"/>
</dbReference>
<dbReference type="EMBL" id="FLRB01000021">
    <property type="protein sequence ID" value="SBT22668.1"/>
    <property type="molecule type" value="Genomic_DNA"/>
</dbReference>
<evidence type="ECO:0000259" key="1">
    <source>
        <dbReference type="PROSITE" id="PS50405"/>
    </source>
</evidence>
<dbReference type="SUPFAM" id="SSF52833">
    <property type="entry name" value="Thioredoxin-like"/>
    <property type="match status" value="1"/>
</dbReference>
<keyword evidence="4" id="KW-1185">Reference proteome</keyword>
<dbReference type="InterPro" id="IPR040079">
    <property type="entry name" value="Glutathione_S-Trfase"/>
</dbReference>
<accession>A0A1C3JTP8</accession>
<dbReference type="InterPro" id="IPR004045">
    <property type="entry name" value="Glutathione_S-Trfase_N"/>
</dbReference>
<dbReference type="PROSITE" id="PS51354">
    <property type="entry name" value="GLUTAREDOXIN_2"/>
    <property type="match status" value="1"/>
</dbReference>
<dbReference type="PANTHER" id="PTHR43968">
    <property type="match status" value="1"/>
</dbReference>
<reference evidence="2 5" key="2">
    <citation type="submission" date="2016-06" db="EMBL/GenBank/DDBJ databases">
        <authorList>
            <person name="Kjaerup R.B."/>
            <person name="Dalgaard T.S."/>
            <person name="Juul-Madsen H.R."/>
        </authorList>
    </citation>
    <scope>NUCLEOTIDE SEQUENCE [LARGE SCALE GENOMIC DNA]</scope>
    <source>
        <strain evidence="2 5">CECT 5115</strain>
    </source>
</reference>
<protein>
    <submittedName>
        <fullName evidence="2">Glutaredoxin-2</fullName>
    </submittedName>
</protein>
<evidence type="ECO:0000313" key="5">
    <source>
        <dbReference type="Proteomes" id="UP000092871"/>
    </source>
</evidence>
<dbReference type="InterPro" id="IPR050983">
    <property type="entry name" value="GST_Omega/HSP26"/>
</dbReference>
<sequence>MSAVLYSFRRCPYAIRARYTLATLMLRVEIREVVLKHKPAALLALGGRSTVPQLLVDGDRFPESLDIIFWALKTSSNDDLVNQLWPTDPIVRAKIMSWIRFNDYCFKPWLDRYKYADRHPEQSESYYRDKGERFLKRLDTRLKHSTNLLGEQMTIADIAIFPFIRQFAGVNASWFEGSGYVYLQEWLNRILKSECFETVMVKLTAWDESQDVSYFPEPRRAQELLIQN</sequence>
<proteinExistence type="predicted"/>
<dbReference type="Gene3D" id="3.40.30.10">
    <property type="entry name" value="Glutaredoxin"/>
    <property type="match status" value="1"/>
</dbReference>
<dbReference type="Pfam" id="PF13417">
    <property type="entry name" value="GST_N_3"/>
    <property type="match status" value="1"/>
</dbReference>
<dbReference type="SUPFAM" id="SSF47616">
    <property type="entry name" value="GST C-terminal domain-like"/>
    <property type="match status" value="1"/>
</dbReference>
<dbReference type="PANTHER" id="PTHR43968:SF6">
    <property type="entry name" value="GLUTATHIONE S-TRANSFERASE OMEGA"/>
    <property type="match status" value="1"/>
</dbReference>
<dbReference type="CDD" id="cd03196">
    <property type="entry name" value="GST_C_5"/>
    <property type="match status" value="1"/>
</dbReference>
<gene>
    <name evidence="2" type="primary">grxB</name>
    <name evidence="2" type="ORF">MGA5115_02597</name>
    <name evidence="3" type="ORF">MGA5116_03291</name>
</gene>
<dbReference type="GO" id="GO:0005737">
    <property type="term" value="C:cytoplasm"/>
    <property type="evidence" value="ECO:0007669"/>
    <property type="project" value="TreeGrafter"/>
</dbReference>
<evidence type="ECO:0000313" key="3">
    <source>
        <dbReference type="EMBL" id="SBT22668.1"/>
    </source>
</evidence>
<dbReference type="SFLD" id="SFLDG00358">
    <property type="entry name" value="Main_(cytGST)"/>
    <property type="match status" value="1"/>
</dbReference>
<dbReference type="Gene3D" id="1.20.1050.10">
    <property type="match status" value="1"/>
</dbReference>
<organism evidence="2 5">
    <name type="scientific">Marinomonas gallaica</name>
    <dbReference type="NCBI Taxonomy" id="1806667"/>
    <lineage>
        <taxon>Bacteria</taxon>
        <taxon>Pseudomonadati</taxon>
        <taxon>Pseudomonadota</taxon>
        <taxon>Gammaproteobacteria</taxon>
        <taxon>Oceanospirillales</taxon>
        <taxon>Oceanospirillaceae</taxon>
        <taxon>Marinomonas</taxon>
    </lineage>
</organism>
<evidence type="ECO:0000313" key="4">
    <source>
        <dbReference type="Proteomes" id="UP000092840"/>
    </source>
</evidence>
<dbReference type="EMBL" id="FLRA01000020">
    <property type="protein sequence ID" value="SBT18466.1"/>
    <property type="molecule type" value="Genomic_DNA"/>
</dbReference>
<dbReference type="InterPro" id="IPR010987">
    <property type="entry name" value="Glutathione-S-Trfase_C-like"/>
</dbReference>
<dbReference type="SFLD" id="SFLDS00019">
    <property type="entry name" value="Glutathione_Transferase_(cytos"/>
    <property type="match status" value="1"/>
</dbReference>
<evidence type="ECO:0000313" key="2">
    <source>
        <dbReference type="EMBL" id="SBT18466.1"/>
    </source>
</evidence>
<dbReference type="AlphaFoldDB" id="A0A1C3JTP8"/>
<feature type="domain" description="GST C-terminal" evidence="1">
    <location>
        <begin position="88"/>
        <end position="215"/>
    </location>
</feature>